<feature type="compositionally biased region" description="Basic residues" evidence="1">
    <location>
        <begin position="30"/>
        <end position="42"/>
    </location>
</feature>
<dbReference type="EMBL" id="BPVZ01000112">
    <property type="protein sequence ID" value="GKV35710.1"/>
    <property type="molecule type" value="Genomic_DNA"/>
</dbReference>
<proteinExistence type="predicted"/>
<comment type="caution">
    <text evidence="2">The sequence shown here is derived from an EMBL/GenBank/DDBJ whole genome shotgun (WGS) entry which is preliminary data.</text>
</comment>
<dbReference type="AlphaFoldDB" id="A0AAV5LEN8"/>
<evidence type="ECO:0000313" key="3">
    <source>
        <dbReference type="Proteomes" id="UP001054252"/>
    </source>
</evidence>
<protein>
    <submittedName>
        <fullName evidence="2">Uncharacterized protein</fullName>
    </submittedName>
</protein>
<sequence length="42" mass="5121">MSREEESRKKMKFEREPRSGFAEFLLQHGRNGRNGRRRSIKK</sequence>
<name>A0AAV5LEN8_9ROSI</name>
<reference evidence="2 3" key="1">
    <citation type="journal article" date="2021" name="Commun. Biol.">
        <title>The genome of Shorea leprosula (Dipterocarpaceae) highlights the ecological relevance of drought in aseasonal tropical rainforests.</title>
        <authorList>
            <person name="Ng K.K.S."/>
            <person name="Kobayashi M.J."/>
            <person name="Fawcett J.A."/>
            <person name="Hatakeyama M."/>
            <person name="Paape T."/>
            <person name="Ng C.H."/>
            <person name="Ang C.C."/>
            <person name="Tnah L.H."/>
            <person name="Lee C.T."/>
            <person name="Nishiyama T."/>
            <person name="Sese J."/>
            <person name="O'Brien M.J."/>
            <person name="Copetti D."/>
            <person name="Mohd Noor M.I."/>
            <person name="Ong R.C."/>
            <person name="Putra M."/>
            <person name="Sireger I.Z."/>
            <person name="Indrioko S."/>
            <person name="Kosugi Y."/>
            <person name="Izuno A."/>
            <person name="Isagi Y."/>
            <person name="Lee S.L."/>
            <person name="Shimizu K.K."/>
        </authorList>
    </citation>
    <scope>NUCLEOTIDE SEQUENCE [LARGE SCALE GENOMIC DNA]</scope>
    <source>
        <strain evidence="2">214</strain>
    </source>
</reference>
<organism evidence="2 3">
    <name type="scientific">Rubroshorea leprosula</name>
    <dbReference type="NCBI Taxonomy" id="152421"/>
    <lineage>
        <taxon>Eukaryota</taxon>
        <taxon>Viridiplantae</taxon>
        <taxon>Streptophyta</taxon>
        <taxon>Embryophyta</taxon>
        <taxon>Tracheophyta</taxon>
        <taxon>Spermatophyta</taxon>
        <taxon>Magnoliopsida</taxon>
        <taxon>eudicotyledons</taxon>
        <taxon>Gunneridae</taxon>
        <taxon>Pentapetalae</taxon>
        <taxon>rosids</taxon>
        <taxon>malvids</taxon>
        <taxon>Malvales</taxon>
        <taxon>Dipterocarpaceae</taxon>
        <taxon>Rubroshorea</taxon>
    </lineage>
</organism>
<feature type="region of interest" description="Disordered" evidence="1">
    <location>
        <begin position="1"/>
        <end position="42"/>
    </location>
</feature>
<accession>A0AAV5LEN8</accession>
<evidence type="ECO:0000313" key="2">
    <source>
        <dbReference type="EMBL" id="GKV35710.1"/>
    </source>
</evidence>
<feature type="compositionally biased region" description="Basic and acidic residues" evidence="1">
    <location>
        <begin position="1"/>
        <end position="18"/>
    </location>
</feature>
<dbReference type="Proteomes" id="UP001054252">
    <property type="component" value="Unassembled WGS sequence"/>
</dbReference>
<gene>
    <name evidence="2" type="ORF">SLEP1_g43940</name>
</gene>
<evidence type="ECO:0000256" key="1">
    <source>
        <dbReference type="SAM" id="MobiDB-lite"/>
    </source>
</evidence>
<keyword evidence="3" id="KW-1185">Reference proteome</keyword>